<dbReference type="Pfam" id="PF07907">
    <property type="entry name" value="YibE_F"/>
    <property type="match status" value="1"/>
</dbReference>
<keyword evidence="3" id="KW-1185">Reference proteome</keyword>
<dbReference type="Proteomes" id="UP000297459">
    <property type="component" value="Unassembled WGS sequence"/>
</dbReference>
<keyword evidence="1" id="KW-0812">Transmembrane</keyword>
<sequence length="374" mass="41372">MNIKKQTPLQRRVLNWITLIITIVMIALFVFTFFNASFYHTPIGKITQVETSKAQKITDEQHNSDLKYKQHLTLTILNGQFKNATTTIDNTYVKSQADTEHFSKNDKVLLHIQKSPKDATILEKKRDSLTVAIVGIFIITLLLVGRHVGLQSILSLIFNTIAIISAIAIHNALTSTNLFLLMSIAVILSTIVTLLLVTGWHMRTWITALSTLLGTFLCIGITELVIQLTGGSGIKYETMSFLTLPPKDVFMASVLIGSLGAVMDVAITISSGMYEIVQRTPDITTSRLALAGRNIGQDIMGTMTNILLFSYLSGSLAMFLIYLKNANTFTYTISMNWSLEIARALTGGIGIVLTIPITIGLMVLWVKRRGVMTR</sequence>
<reference evidence="2 3" key="1">
    <citation type="submission" date="2019-04" db="EMBL/GenBank/DDBJ databases">
        <title>Genomic characterization of Staphylococcus petrasii strains.</title>
        <authorList>
            <person name="Vrbovska V."/>
            <person name="Kovarovic V."/>
            <person name="Maslanova I."/>
            <person name="Indrakova A."/>
            <person name="Petras P."/>
            <person name="Sedo O."/>
            <person name="Svec P."/>
            <person name="Fisarova L."/>
            <person name="Sedlacek I."/>
            <person name="Doskar J."/>
            <person name="Pantucek R."/>
        </authorList>
    </citation>
    <scope>NUCLEOTIDE SEQUENCE [LARGE SCALE GENOMIC DNA]</scope>
    <source>
        <strain evidence="2 3">CCM 8529</strain>
    </source>
</reference>
<dbReference type="PANTHER" id="PTHR41771:SF1">
    <property type="entry name" value="MEMBRANE PROTEIN"/>
    <property type="match status" value="1"/>
</dbReference>
<protein>
    <submittedName>
        <fullName evidence="2">YibE/F family protein</fullName>
    </submittedName>
</protein>
<feature type="transmembrane region" description="Helical" evidence="1">
    <location>
        <begin position="306"/>
        <end position="324"/>
    </location>
</feature>
<dbReference type="PANTHER" id="PTHR41771">
    <property type="entry name" value="MEMBRANE PROTEIN-RELATED"/>
    <property type="match status" value="1"/>
</dbReference>
<name>A0A4Z1BDR3_9STAP</name>
<dbReference type="AlphaFoldDB" id="A0A4Z1BDR3"/>
<feature type="transmembrane region" description="Helical" evidence="1">
    <location>
        <begin position="344"/>
        <end position="366"/>
    </location>
</feature>
<feature type="transmembrane region" description="Helical" evidence="1">
    <location>
        <begin position="12"/>
        <end position="34"/>
    </location>
</feature>
<dbReference type="EMBL" id="SRPJ01000009">
    <property type="protein sequence ID" value="TGN23139.1"/>
    <property type="molecule type" value="Genomic_DNA"/>
</dbReference>
<evidence type="ECO:0000313" key="3">
    <source>
        <dbReference type="Proteomes" id="UP000297459"/>
    </source>
</evidence>
<keyword evidence="1" id="KW-0472">Membrane</keyword>
<accession>A0A4Z1BDR3</accession>
<keyword evidence="1" id="KW-1133">Transmembrane helix</keyword>
<evidence type="ECO:0000313" key="2">
    <source>
        <dbReference type="EMBL" id="TGN23139.1"/>
    </source>
</evidence>
<evidence type="ECO:0000256" key="1">
    <source>
        <dbReference type="SAM" id="Phobius"/>
    </source>
</evidence>
<proteinExistence type="predicted"/>
<feature type="transmembrane region" description="Helical" evidence="1">
    <location>
        <begin position="128"/>
        <end position="145"/>
    </location>
</feature>
<organism evidence="2 3">
    <name type="scientific">Staphylococcus pragensis</name>
    <dbReference type="NCBI Taxonomy" id="1611836"/>
    <lineage>
        <taxon>Bacteria</taxon>
        <taxon>Bacillati</taxon>
        <taxon>Bacillota</taxon>
        <taxon>Bacilli</taxon>
        <taxon>Bacillales</taxon>
        <taxon>Staphylococcaceae</taxon>
        <taxon>Staphylococcus</taxon>
    </lineage>
</organism>
<gene>
    <name evidence="2" type="ORF">E2558_11020</name>
</gene>
<dbReference type="InterPro" id="IPR012507">
    <property type="entry name" value="YibE_F"/>
</dbReference>
<feature type="transmembrane region" description="Helical" evidence="1">
    <location>
        <begin position="152"/>
        <end position="173"/>
    </location>
</feature>
<feature type="transmembrane region" description="Helical" evidence="1">
    <location>
        <begin position="205"/>
        <end position="229"/>
    </location>
</feature>
<feature type="transmembrane region" description="Helical" evidence="1">
    <location>
        <begin position="179"/>
        <end position="198"/>
    </location>
</feature>
<comment type="caution">
    <text evidence="2">The sequence shown here is derived from an EMBL/GenBank/DDBJ whole genome shotgun (WGS) entry which is preliminary data.</text>
</comment>
<feature type="transmembrane region" description="Helical" evidence="1">
    <location>
        <begin position="249"/>
        <end position="269"/>
    </location>
</feature>
<dbReference type="RefSeq" id="WP_126564826.1">
    <property type="nucleotide sequence ID" value="NZ_BMCY01000007.1"/>
</dbReference>